<name>A0A8K0WBI0_9HYPO</name>
<evidence type="ECO:0000313" key="6">
    <source>
        <dbReference type="EMBL" id="KAH7245061.1"/>
    </source>
</evidence>
<comment type="subcellular location">
    <subcellularLocation>
        <location evidence="1">Nucleus</location>
    </subcellularLocation>
</comment>
<dbReference type="SUPFAM" id="SSF57701">
    <property type="entry name" value="Zn2/Cys6 DNA-binding domain"/>
    <property type="match status" value="1"/>
</dbReference>
<dbReference type="PROSITE" id="PS50048">
    <property type="entry name" value="ZN2_CY6_FUNGAL_2"/>
    <property type="match status" value="1"/>
</dbReference>
<dbReference type="InterPro" id="IPR001138">
    <property type="entry name" value="Zn2Cys6_DnaBD"/>
</dbReference>
<organism evidence="6 7">
    <name type="scientific">Fusarium tricinctum</name>
    <dbReference type="NCBI Taxonomy" id="61284"/>
    <lineage>
        <taxon>Eukaryota</taxon>
        <taxon>Fungi</taxon>
        <taxon>Dikarya</taxon>
        <taxon>Ascomycota</taxon>
        <taxon>Pezizomycotina</taxon>
        <taxon>Sordariomycetes</taxon>
        <taxon>Hypocreomycetidae</taxon>
        <taxon>Hypocreales</taxon>
        <taxon>Nectriaceae</taxon>
        <taxon>Fusarium</taxon>
        <taxon>Fusarium tricinctum species complex</taxon>
    </lineage>
</organism>
<evidence type="ECO:0000256" key="2">
    <source>
        <dbReference type="ARBA" id="ARBA00022723"/>
    </source>
</evidence>
<keyword evidence="3" id="KW-0539">Nucleus</keyword>
<gene>
    <name evidence="6" type="ORF">BKA59DRAFT_475315</name>
</gene>
<keyword evidence="7" id="KW-1185">Reference proteome</keyword>
<reference evidence="6" key="1">
    <citation type="journal article" date="2021" name="Nat. Commun.">
        <title>Genetic determinants of endophytism in the Arabidopsis root mycobiome.</title>
        <authorList>
            <person name="Mesny F."/>
            <person name="Miyauchi S."/>
            <person name="Thiergart T."/>
            <person name="Pickel B."/>
            <person name="Atanasova L."/>
            <person name="Karlsson M."/>
            <person name="Huettel B."/>
            <person name="Barry K.W."/>
            <person name="Haridas S."/>
            <person name="Chen C."/>
            <person name="Bauer D."/>
            <person name="Andreopoulos W."/>
            <person name="Pangilinan J."/>
            <person name="LaButti K."/>
            <person name="Riley R."/>
            <person name="Lipzen A."/>
            <person name="Clum A."/>
            <person name="Drula E."/>
            <person name="Henrissat B."/>
            <person name="Kohler A."/>
            <person name="Grigoriev I.V."/>
            <person name="Martin F.M."/>
            <person name="Hacquard S."/>
        </authorList>
    </citation>
    <scope>NUCLEOTIDE SEQUENCE</scope>
    <source>
        <strain evidence="6">MPI-SDFR-AT-0068</strain>
    </source>
</reference>
<proteinExistence type="predicted"/>
<dbReference type="GO" id="GO:0005634">
    <property type="term" value="C:nucleus"/>
    <property type="evidence" value="ECO:0007669"/>
    <property type="project" value="UniProtKB-SubCell"/>
</dbReference>
<dbReference type="PROSITE" id="PS00463">
    <property type="entry name" value="ZN2_CY6_FUNGAL_1"/>
    <property type="match status" value="1"/>
</dbReference>
<dbReference type="Pfam" id="PF00172">
    <property type="entry name" value="Zn_clus"/>
    <property type="match status" value="1"/>
</dbReference>
<sequence length="693" mass="77439">MPKQSVQRNMSARLAACDPCRRSKLACSHERPVCARCQARGQEADCSYRSLPFKRTTPSRHHSRQQSSPIPNITMSTPVETPSQTAHRYPNPGFLGQSSHSTIFAQMASTAHHDTASCPLQDSVFFECGTERPLPDESADTIDKVSQLLKLFLQLKFAQLRILLQSWHASGTNLALAEPLTARFSDATVAFLRTWNADLCSELSARQKAHWLLRNSRQSINLTETSNTQDFFNQTMGDNLRLEVLGIFLTAACRAVMDIPSFTPLYVSHRERVTMARTLMSIGDLCLECCLSLDSLNDLQLVLQYENMIVHTQVDGDQSYHSWRRMGDISSSLFALGYHQLPDTSTIPPFILQLRKAGFARIYTADKMLAVFLGRPPRIAREYCTTILPCNDSNLWQDGTMDIDANGHESSSNPGIECLQGLSMPKEPFNHMADTRGRARFSFLKEDILKFSRRYPPSELDNDSSIEVAQIFNGIESAWNALPEHLRLTQSLKLSDGSPFSNDLLIGIRLDYLNTLFLLHLASSRQLQHPGRDLLAIAGEMLSLVTEAIMLRDRLVNSGTSLTWKVAQYGLPAAGVISLSLLNVLAYDDWAGQRTKCIQDLNILVAKLKVGAIVRAGEANFALFSRATRTMQSLLNLLSDGSSIKAQQTQAPDSNIWNLTSDLNLFANIEPWDFEFDFWASLADHPGLNIYES</sequence>
<protein>
    <recommendedName>
        <fullName evidence="5">Zn(2)-C6 fungal-type domain-containing protein</fullName>
    </recommendedName>
</protein>
<dbReference type="CDD" id="cd00067">
    <property type="entry name" value="GAL4"/>
    <property type="match status" value="1"/>
</dbReference>
<dbReference type="Pfam" id="PF04082">
    <property type="entry name" value="Fungal_trans"/>
    <property type="match status" value="1"/>
</dbReference>
<dbReference type="GO" id="GO:0003677">
    <property type="term" value="F:DNA binding"/>
    <property type="evidence" value="ECO:0007669"/>
    <property type="project" value="InterPro"/>
</dbReference>
<dbReference type="Gene3D" id="4.10.240.10">
    <property type="entry name" value="Zn(2)-C6 fungal-type DNA-binding domain"/>
    <property type="match status" value="1"/>
</dbReference>
<dbReference type="AlphaFoldDB" id="A0A8K0WBI0"/>
<dbReference type="GO" id="GO:0008270">
    <property type="term" value="F:zinc ion binding"/>
    <property type="evidence" value="ECO:0007669"/>
    <property type="project" value="InterPro"/>
</dbReference>
<dbReference type="Proteomes" id="UP000813427">
    <property type="component" value="Unassembled WGS sequence"/>
</dbReference>
<evidence type="ECO:0000256" key="4">
    <source>
        <dbReference type="SAM" id="MobiDB-lite"/>
    </source>
</evidence>
<dbReference type="OrthoDB" id="4898680at2759"/>
<keyword evidence="2" id="KW-0479">Metal-binding</keyword>
<evidence type="ECO:0000256" key="1">
    <source>
        <dbReference type="ARBA" id="ARBA00004123"/>
    </source>
</evidence>
<dbReference type="PANTHER" id="PTHR31001">
    <property type="entry name" value="UNCHARACTERIZED TRANSCRIPTIONAL REGULATORY PROTEIN"/>
    <property type="match status" value="1"/>
</dbReference>
<feature type="region of interest" description="Disordered" evidence="4">
    <location>
        <begin position="53"/>
        <end position="85"/>
    </location>
</feature>
<accession>A0A8K0WBI0</accession>
<evidence type="ECO:0000256" key="3">
    <source>
        <dbReference type="ARBA" id="ARBA00023242"/>
    </source>
</evidence>
<dbReference type="CDD" id="cd12148">
    <property type="entry name" value="fungal_TF_MHR"/>
    <property type="match status" value="1"/>
</dbReference>
<dbReference type="GO" id="GO:0000981">
    <property type="term" value="F:DNA-binding transcription factor activity, RNA polymerase II-specific"/>
    <property type="evidence" value="ECO:0007669"/>
    <property type="project" value="InterPro"/>
</dbReference>
<dbReference type="SMART" id="SM00906">
    <property type="entry name" value="Fungal_trans"/>
    <property type="match status" value="1"/>
</dbReference>
<dbReference type="GO" id="GO:0006351">
    <property type="term" value="P:DNA-templated transcription"/>
    <property type="evidence" value="ECO:0007669"/>
    <property type="project" value="InterPro"/>
</dbReference>
<dbReference type="PANTHER" id="PTHR31001:SF40">
    <property type="entry name" value="ZN(II)2CYS6 TRANSCRIPTION FACTOR (EUROFUNG)"/>
    <property type="match status" value="1"/>
</dbReference>
<dbReference type="InterPro" id="IPR050613">
    <property type="entry name" value="Sec_Metabolite_Reg"/>
</dbReference>
<comment type="caution">
    <text evidence="6">The sequence shown here is derived from an EMBL/GenBank/DDBJ whole genome shotgun (WGS) entry which is preliminary data.</text>
</comment>
<evidence type="ECO:0000259" key="5">
    <source>
        <dbReference type="PROSITE" id="PS50048"/>
    </source>
</evidence>
<dbReference type="InterPro" id="IPR036864">
    <property type="entry name" value="Zn2-C6_fun-type_DNA-bd_sf"/>
</dbReference>
<feature type="compositionally biased region" description="Polar residues" evidence="4">
    <location>
        <begin position="65"/>
        <end position="85"/>
    </location>
</feature>
<evidence type="ECO:0000313" key="7">
    <source>
        <dbReference type="Proteomes" id="UP000813427"/>
    </source>
</evidence>
<feature type="domain" description="Zn(2)-C6 fungal-type" evidence="5">
    <location>
        <begin position="16"/>
        <end position="48"/>
    </location>
</feature>
<dbReference type="InterPro" id="IPR007219">
    <property type="entry name" value="XnlR_reg_dom"/>
</dbReference>
<dbReference type="SMART" id="SM00066">
    <property type="entry name" value="GAL4"/>
    <property type="match status" value="1"/>
</dbReference>
<dbReference type="EMBL" id="JAGPXF010000004">
    <property type="protein sequence ID" value="KAH7245061.1"/>
    <property type="molecule type" value="Genomic_DNA"/>
</dbReference>